<dbReference type="InterPro" id="IPR050428">
    <property type="entry name" value="TCS_sensor_his_kinase"/>
</dbReference>
<dbReference type="PANTHER" id="PTHR45436">
    <property type="entry name" value="SENSOR HISTIDINE KINASE YKOH"/>
    <property type="match status" value="1"/>
</dbReference>
<feature type="domain" description="HAMP" evidence="12">
    <location>
        <begin position="7"/>
        <end position="60"/>
    </location>
</feature>
<keyword evidence="5" id="KW-0808">Transferase</keyword>
<evidence type="ECO:0000256" key="10">
    <source>
        <dbReference type="ARBA" id="ARBA00023136"/>
    </source>
</evidence>
<dbReference type="Pfam" id="PF00672">
    <property type="entry name" value="HAMP"/>
    <property type="match status" value="1"/>
</dbReference>
<comment type="subcellular location">
    <subcellularLocation>
        <location evidence="2">Cell membrane</location>
    </subcellularLocation>
</comment>
<proteinExistence type="predicted"/>
<evidence type="ECO:0000256" key="4">
    <source>
        <dbReference type="ARBA" id="ARBA00022553"/>
    </source>
</evidence>
<dbReference type="InterPro" id="IPR003661">
    <property type="entry name" value="HisK_dim/P_dom"/>
</dbReference>
<evidence type="ECO:0000259" key="11">
    <source>
        <dbReference type="PROSITE" id="PS50109"/>
    </source>
</evidence>
<dbReference type="SMART" id="SM00388">
    <property type="entry name" value="HisKA"/>
    <property type="match status" value="1"/>
</dbReference>
<keyword evidence="6" id="KW-0812">Transmembrane</keyword>
<evidence type="ECO:0000259" key="12">
    <source>
        <dbReference type="PROSITE" id="PS50885"/>
    </source>
</evidence>
<dbReference type="SUPFAM" id="SSF158472">
    <property type="entry name" value="HAMP domain-like"/>
    <property type="match status" value="1"/>
</dbReference>
<dbReference type="CDD" id="cd06225">
    <property type="entry name" value="HAMP"/>
    <property type="match status" value="1"/>
</dbReference>
<dbReference type="InterPro" id="IPR004358">
    <property type="entry name" value="Sig_transdc_His_kin-like_C"/>
</dbReference>
<evidence type="ECO:0000256" key="6">
    <source>
        <dbReference type="ARBA" id="ARBA00022692"/>
    </source>
</evidence>
<dbReference type="CDD" id="cd00082">
    <property type="entry name" value="HisKA"/>
    <property type="match status" value="1"/>
</dbReference>
<protein>
    <recommendedName>
        <fullName evidence="3">histidine kinase</fullName>
        <ecNumber evidence="3">2.7.13.3</ecNumber>
    </recommendedName>
</protein>
<evidence type="ECO:0000256" key="3">
    <source>
        <dbReference type="ARBA" id="ARBA00012438"/>
    </source>
</evidence>
<dbReference type="CDD" id="cd00075">
    <property type="entry name" value="HATPase"/>
    <property type="match status" value="1"/>
</dbReference>
<evidence type="ECO:0000256" key="7">
    <source>
        <dbReference type="ARBA" id="ARBA00022777"/>
    </source>
</evidence>
<keyword evidence="7 13" id="KW-0418">Kinase</keyword>
<dbReference type="SUPFAM" id="SSF47384">
    <property type="entry name" value="Homodimeric domain of signal transducing histidine kinase"/>
    <property type="match status" value="1"/>
</dbReference>
<evidence type="ECO:0000256" key="2">
    <source>
        <dbReference type="ARBA" id="ARBA00004236"/>
    </source>
</evidence>
<dbReference type="InterPro" id="IPR036097">
    <property type="entry name" value="HisK_dim/P_sf"/>
</dbReference>
<dbReference type="GO" id="GO:0016301">
    <property type="term" value="F:kinase activity"/>
    <property type="evidence" value="ECO:0007669"/>
    <property type="project" value="UniProtKB-KW"/>
</dbReference>
<dbReference type="EMBL" id="CP074371">
    <property type="protein sequence ID" value="QVI19953.1"/>
    <property type="molecule type" value="Genomic_DNA"/>
</dbReference>
<evidence type="ECO:0000256" key="1">
    <source>
        <dbReference type="ARBA" id="ARBA00000085"/>
    </source>
</evidence>
<dbReference type="Pfam" id="PF02518">
    <property type="entry name" value="HATPase_c"/>
    <property type="match status" value="1"/>
</dbReference>
<dbReference type="SMART" id="SM00304">
    <property type="entry name" value="HAMP"/>
    <property type="match status" value="1"/>
</dbReference>
<dbReference type="Gene3D" id="3.30.565.10">
    <property type="entry name" value="Histidine kinase-like ATPase, C-terminal domain"/>
    <property type="match status" value="1"/>
</dbReference>
<dbReference type="Proteomes" id="UP000683310">
    <property type="component" value="Chromosome"/>
</dbReference>
<dbReference type="InterPro" id="IPR003594">
    <property type="entry name" value="HATPase_dom"/>
</dbReference>
<evidence type="ECO:0000256" key="8">
    <source>
        <dbReference type="ARBA" id="ARBA00022989"/>
    </source>
</evidence>
<keyword evidence="14" id="KW-1185">Reference proteome</keyword>
<dbReference type="SMART" id="SM00387">
    <property type="entry name" value="HATPase_c"/>
    <property type="match status" value="1"/>
</dbReference>
<dbReference type="InterPro" id="IPR003660">
    <property type="entry name" value="HAMP_dom"/>
</dbReference>
<accession>A0ABX8CJ10</accession>
<name>A0ABX8CJ10_9NOCA</name>
<dbReference type="InterPro" id="IPR005467">
    <property type="entry name" value="His_kinase_dom"/>
</dbReference>
<keyword evidence="8" id="KW-1133">Transmembrane helix</keyword>
<dbReference type="Gene3D" id="1.10.287.130">
    <property type="match status" value="1"/>
</dbReference>
<sequence length="322" mass="34191">MAAWLVRVGLRPLSRIEHTAEAIAAGDLDRRVDYTDDHTEVGRLGSAFNVMLERLSTTMGRLGESESRMRLFVADASHELRTPLTSIRGYAELYRMGGAANPAEVATMMRRIEGEAARMGLLVDDLLLLARLDEQRPLDLTEVDLSALAGDVVRDALARQPERTVRLHISDGTVHVVADEHRLRQVLTNLVGNGLLHTPATAVIDVRVGTGTVPTPAGVVAAAGAELPVGGPAVIAEVSDTGPGIPLEQAGKVFDRFYRIDESRSRAGGSGLGLAIVAAVLAAHGARIELLTEPGTGARFRIVFPIADTPGTGPARSQETPS</sequence>
<evidence type="ECO:0000256" key="9">
    <source>
        <dbReference type="ARBA" id="ARBA00023012"/>
    </source>
</evidence>
<dbReference type="PRINTS" id="PR00344">
    <property type="entry name" value="BCTRLSENSOR"/>
</dbReference>
<feature type="domain" description="Histidine kinase" evidence="11">
    <location>
        <begin position="75"/>
        <end position="308"/>
    </location>
</feature>
<dbReference type="PANTHER" id="PTHR45436:SF5">
    <property type="entry name" value="SENSOR HISTIDINE KINASE TRCS"/>
    <property type="match status" value="1"/>
</dbReference>
<dbReference type="InterPro" id="IPR036890">
    <property type="entry name" value="HATPase_C_sf"/>
</dbReference>
<organism evidence="13 14">
    <name type="scientific">Nocardia tengchongensis</name>
    <dbReference type="NCBI Taxonomy" id="2055889"/>
    <lineage>
        <taxon>Bacteria</taxon>
        <taxon>Bacillati</taxon>
        <taxon>Actinomycetota</taxon>
        <taxon>Actinomycetes</taxon>
        <taxon>Mycobacteriales</taxon>
        <taxon>Nocardiaceae</taxon>
        <taxon>Nocardia</taxon>
    </lineage>
</organism>
<comment type="catalytic activity">
    <reaction evidence="1">
        <text>ATP + protein L-histidine = ADP + protein N-phospho-L-histidine.</text>
        <dbReference type="EC" id="2.7.13.3"/>
    </reaction>
</comment>
<evidence type="ECO:0000256" key="5">
    <source>
        <dbReference type="ARBA" id="ARBA00022679"/>
    </source>
</evidence>
<dbReference type="Gene3D" id="6.10.340.10">
    <property type="match status" value="1"/>
</dbReference>
<gene>
    <name evidence="13" type="ORF">KHQ06_27250</name>
</gene>
<reference evidence="13 14" key="1">
    <citation type="submission" date="2021-04" db="EMBL/GenBank/DDBJ databases">
        <title>Nocardia tengchongensis.</title>
        <authorList>
            <person name="Zhuang k."/>
            <person name="Ran Y."/>
            <person name="Li W."/>
        </authorList>
    </citation>
    <scope>NUCLEOTIDE SEQUENCE [LARGE SCALE GENOMIC DNA]</scope>
    <source>
        <strain evidence="13 14">CFH S0057</strain>
    </source>
</reference>
<keyword evidence="9" id="KW-0902">Two-component regulatory system</keyword>
<keyword evidence="10" id="KW-0472">Membrane</keyword>
<dbReference type="PROSITE" id="PS50885">
    <property type="entry name" value="HAMP"/>
    <property type="match status" value="1"/>
</dbReference>
<dbReference type="EC" id="2.7.13.3" evidence="3"/>
<dbReference type="SUPFAM" id="SSF55874">
    <property type="entry name" value="ATPase domain of HSP90 chaperone/DNA topoisomerase II/histidine kinase"/>
    <property type="match status" value="1"/>
</dbReference>
<dbReference type="PROSITE" id="PS50109">
    <property type="entry name" value="HIS_KIN"/>
    <property type="match status" value="1"/>
</dbReference>
<dbReference type="Pfam" id="PF00512">
    <property type="entry name" value="HisKA"/>
    <property type="match status" value="1"/>
</dbReference>
<keyword evidence="4" id="KW-0597">Phosphoprotein</keyword>
<evidence type="ECO:0000313" key="13">
    <source>
        <dbReference type="EMBL" id="QVI19953.1"/>
    </source>
</evidence>
<evidence type="ECO:0000313" key="14">
    <source>
        <dbReference type="Proteomes" id="UP000683310"/>
    </source>
</evidence>